<dbReference type="InterPro" id="IPR000504">
    <property type="entry name" value="RRM_dom"/>
</dbReference>
<feature type="region of interest" description="Disordered" evidence="2">
    <location>
        <begin position="115"/>
        <end position="142"/>
    </location>
</feature>
<dbReference type="Proteomes" id="UP001163046">
    <property type="component" value="Unassembled WGS sequence"/>
</dbReference>
<comment type="caution">
    <text evidence="4">The sequence shown here is derived from an EMBL/GenBank/DDBJ whole genome shotgun (WGS) entry which is preliminary data.</text>
</comment>
<sequence length="163" mass="18008">MATNRRFYIGNLSFKVTKEDLARHFGLDSTPYLRSSSWIELAVERPGSSQGFGFINVPEHLAGHLLQLNGTKLYDKVIKVEPAKSSGGGRSGRVSIPSMLPPSYAAPIPQMSSYAYGTNQYNNNPKGRTRNRRRPQGPNDIVNVPEDKVLQLIDVGVNLPNKV</sequence>
<evidence type="ECO:0000259" key="3">
    <source>
        <dbReference type="PROSITE" id="PS50102"/>
    </source>
</evidence>
<dbReference type="OrthoDB" id="413993at2759"/>
<accession>A0A9W9ZZF4</accession>
<dbReference type="GO" id="GO:0003723">
    <property type="term" value="F:RNA binding"/>
    <property type="evidence" value="ECO:0007669"/>
    <property type="project" value="UniProtKB-UniRule"/>
</dbReference>
<protein>
    <recommendedName>
        <fullName evidence="3">RRM domain-containing protein</fullName>
    </recommendedName>
</protein>
<dbReference type="AlphaFoldDB" id="A0A9W9ZZF4"/>
<feature type="compositionally biased region" description="Polar residues" evidence="2">
    <location>
        <begin position="115"/>
        <end position="126"/>
    </location>
</feature>
<evidence type="ECO:0000313" key="4">
    <source>
        <dbReference type="EMBL" id="KAJ7390320.1"/>
    </source>
</evidence>
<name>A0A9W9ZZF4_9CNID</name>
<evidence type="ECO:0000313" key="5">
    <source>
        <dbReference type="Proteomes" id="UP001163046"/>
    </source>
</evidence>
<proteinExistence type="predicted"/>
<gene>
    <name evidence="4" type="ORF">OS493_026196</name>
</gene>
<dbReference type="SUPFAM" id="SSF54928">
    <property type="entry name" value="RNA-binding domain, RBD"/>
    <property type="match status" value="1"/>
</dbReference>
<reference evidence="4" key="1">
    <citation type="submission" date="2023-01" db="EMBL/GenBank/DDBJ databases">
        <title>Genome assembly of the deep-sea coral Lophelia pertusa.</title>
        <authorList>
            <person name="Herrera S."/>
            <person name="Cordes E."/>
        </authorList>
    </citation>
    <scope>NUCLEOTIDE SEQUENCE</scope>
    <source>
        <strain evidence="4">USNM1676648</strain>
        <tissue evidence="4">Polyp</tissue>
    </source>
</reference>
<dbReference type="InterPro" id="IPR035979">
    <property type="entry name" value="RBD_domain_sf"/>
</dbReference>
<evidence type="ECO:0000256" key="2">
    <source>
        <dbReference type="SAM" id="MobiDB-lite"/>
    </source>
</evidence>
<organism evidence="4 5">
    <name type="scientific">Desmophyllum pertusum</name>
    <dbReference type="NCBI Taxonomy" id="174260"/>
    <lineage>
        <taxon>Eukaryota</taxon>
        <taxon>Metazoa</taxon>
        <taxon>Cnidaria</taxon>
        <taxon>Anthozoa</taxon>
        <taxon>Hexacorallia</taxon>
        <taxon>Scleractinia</taxon>
        <taxon>Caryophylliina</taxon>
        <taxon>Caryophylliidae</taxon>
        <taxon>Desmophyllum</taxon>
    </lineage>
</organism>
<dbReference type="EMBL" id="MU825418">
    <property type="protein sequence ID" value="KAJ7390320.1"/>
    <property type="molecule type" value="Genomic_DNA"/>
</dbReference>
<dbReference type="PROSITE" id="PS50102">
    <property type="entry name" value="RRM"/>
    <property type="match status" value="1"/>
</dbReference>
<dbReference type="Gene3D" id="3.30.70.330">
    <property type="match status" value="1"/>
</dbReference>
<evidence type="ECO:0000256" key="1">
    <source>
        <dbReference type="PROSITE-ProRule" id="PRU00176"/>
    </source>
</evidence>
<feature type="domain" description="RRM" evidence="3">
    <location>
        <begin position="5"/>
        <end position="85"/>
    </location>
</feature>
<keyword evidence="1" id="KW-0694">RNA-binding</keyword>
<dbReference type="CDD" id="cd00590">
    <property type="entry name" value="RRM_SF"/>
    <property type="match status" value="1"/>
</dbReference>
<keyword evidence="5" id="KW-1185">Reference proteome</keyword>
<dbReference type="InterPro" id="IPR012677">
    <property type="entry name" value="Nucleotide-bd_a/b_plait_sf"/>
</dbReference>